<sequence>MRVLMLLCLTLSLSSCATTEYVTRTEVEVLAPPAALLVSRTAPELSCKPTYREVVESLLMHRELLKQSNLDKLAMQKWIEDNDGFVISE</sequence>
<dbReference type="InterPro" id="IPR058979">
    <property type="entry name" value="LysC-like"/>
</dbReference>
<evidence type="ECO:0000313" key="3">
    <source>
        <dbReference type="Proteomes" id="UP001305746"/>
    </source>
</evidence>
<protein>
    <recommendedName>
        <fullName evidence="4">Lipoprotein</fullName>
    </recommendedName>
</protein>
<organism evidence="2 3">
    <name type="scientific">Marinobacter qingdaonensis</name>
    <dbReference type="NCBI Taxonomy" id="3108486"/>
    <lineage>
        <taxon>Bacteria</taxon>
        <taxon>Pseudomonadati</taxon>
        <taxon>Pseudomonadota</taxon>
        <taxon>Gammaproteobacteria</taxon>
        <taxon>Pseudomonadales</taxon>
        <taxon>Marinobacteraceae</taxon>
        <taxon>Marinobacter</taxon>
    </lineage>
</organism>
<reference evidence="2 3" key="1">
    <citation type="submission" date="2023-12" db="EMBL/GenBank/DDBJ databases">
        <title>Marinobacter qingdaonensis sp. nov., isolated from the intertidal sediment of Qingdao, PR China.</title>
        <authorList>
            <person name="Li Y."/>
        </authorList>
    </citation>
    <scope>NUCLEOTIDE SEQUENCE [LARGE SCALE GENOMIC DNA]</scope>
    <source>
        <strain evidence="2 3">ASW11-75</strain>
    </source>
</reference>
<feature type="signal peptide" evidence="1">
    <location>
        <begin position="1"/>
        <end position="17"/>
    </location>
</feature>
<comment type="caution">
    <text evidence="2">The sequence shown here is derived from an EMBL/GenBank/DDBJ whole genome shotgun (WGS) entry which is preliminary data.</text>
</comment>
<dbReference type="Pfam" id="PF23793">
    <property type="entry name" value="LysC"/>
    <property type="match status" value="1"/>
</dbReference>
<keyword evidence="1" id="KW-0732">Signal</keyword>
<dbReference type="RefSeq" id="WP_322854056.1">
    <property type="nucleotide sequence ID" value="NZ_JAYDCJ010000001.1"/>
</dbReference>
<dbReference type="EMBL" id="JAYDCJ010000001">
    <property type="protein sequence ID" value="MEA1079536.1"/>
    <property type="molecule type" value="Genomic_DNA"/>
</dbReference>
<proteinExistence type="predicted"/>
<name>A0ABU5NUS1_9GAMM</name>
<dbReference type="PROSITE" id="PS51257">
    <property type="entry name" value="PROKAR_LIPOPROTEIN"/>
    <property type="match status" value="1"/>
</dbReference>
<accession>A0ABU5NUS1</accession>
<dbReference type="Proteomes" id="UP001305746">
    <property type="component" value="Unassembled WGS sequence"/>
</dbReference>
<evidence type="ECO:0000313" key="2">
    <source>
        <dbReference type="EMBL" id="MEA1079536.1"/>
    </source>
</evidence>
<gene>
    <name evidence="2" type="ORF">U5822_02570</name>
</gene>
<feature type="chain" id="PRO_5045686685" description="Lipoprotein" evidence="1">
    <location>
        <begin position="18"/>
        <end position="89"/>
    </location>
</feature>
<evidence type="ECO:0008006" key="4">
    <source>
        <dbReference type="Google" id="ProtNLM"/>
    </source>
</evidence>
<keyword evidence="3" id="KW-1185">Reference proteome</keyword>
<evidence type="ECO:0000256" key="1">
    <source>
        <dbReference type="SAM" id="SignalP"/>
    </source>
</evidence>